<gene>
    <name evidence="1" type="ORF">S03H2_48681</name>
</gene>
<dbReference type="EMBL" id="BARU01030707">
    <property type="protein sequence ID" value="GAH66322.1"/>
    <property type="molecule type" value="Genomic_DNA"/>
</dbReference>
<comment type="caution">
    <text evidence="1">The sequence shown here is derived from an EMBL/GenBank/DDBJ whole genome shotgun (WGS) entry which is preliminary data.</text>
</comment>
<accession>X1HAA1</accession>
<protein>
    <submittedName>
        <fullName evidence="1">Uncharacterized protein</fullName>
    </submittedName>
</protein>
<sequence length="40" mass="4685">MPYSIIVDLSHKEKLEEFPDFSLSEDELEVDYIDKNEGPI</sequence>
<proteinExistence type="predicted"/>
<reference evidence="1" key="1">
    <citation type="journal article" date="2014" name="Front. Microbiol.">
        <title>High frequency of phylogenetically diverse reductive dehalogenase-homologous genes in deep subseafloor sedimentary metagenomes.</title>
        <authorList>
            <person name="Kawai M."/>
            <person name="Futagami T."/>
            <person name="Toyoda A."/>
            <person name="Takaki Y."/>
            <person name="Nishi S."/>
            <person name="Hori S."/>
            <person name="Arai W."/>
            <person name="Tsubouchi T."/>
            <person name="Morono Y."/>
            <person name="Uchiyama I."/>
            <person name="Ito T."/>
            <person name="Fujiyama A."/>
            <person name="Inagaki F."/>
            <person name="Takami H."/>
        </authorList>
    </citation>
    <scope>NUCLEOTIDE SEQUENCE</scope>
    <source>
        <strain evidence="1">Expedition CK06-06</strain>
    </source>
</reference>
<evidence type="ECO:0000313" key="1">
    <source>
        <dbReference type="EMBL" id="GAH66322.1"/>
    </source>
</evidence>
<feature type="non-terminal residue" evidence="1">
    <location>
        <position position="40"/>
    </location>
</feature>
<name>X1HAA1_9ZZZZ</name>
<organism evidence="1">
    <name type="scientific">marine sediment metagenome</name>
    <dbReference type="NCBI Taxonomy" id="412755"/>
    <lineage>
        <taxon>unclassified sequences</taxon>
        <taxon>metagenomes</taxon>
        <taxon>ecological metagenomes</taxon>
    </lineage>
</organism>
<dbReference type="AlphaFoldDB" id="X1HAA1"/>